<dbReference type="Gene3D" id="3.50.30.40">
    <property type="entry name" value="Ribonuclease E inhibitor RraA/RraA-like"/>
    <property type="match status" value="1"/>
</dbReference>
<evidence type="ECO:0000256" key="10">
    <source>
        <dbReference type="ARBA" id="ARBA00032305"/>
    </source>
</evidence>
<accession>A0ABQ3JZM6</accession>
<dbReference type="Pfam" id="PF03737">
    <property type="entry name" value="RraA-like"/>
    <property type="match status" value="1"/>
</dbReference>
<dbReference type="RefSeq" id="WP_191306737.1">
    <property type="nucleotide sequence ID" value="NZ_BNAW01000002.1"/>
</dbReference>
<comment type="function">
    <text evidence="8">Catalyzes the aldol cleavage of 4-hydroxy-4-methyl-2-oxoglutarate (HMG) into 2 molecules of pyruvate. Also contains a secondary oxaloacetate (OAA) decarboxylase activity due to the common pyruvate enolate transition state formed following C-C bond cleavage in the retro-aldol and decarboxylation reactions.</text>
</comment>
<evidence type="ECO:0000256" key="8">
    <source>
        <dbReference type="ARBA" id="ARBA00025046"/>
    </source>
</evidence>
<dbReference type="CDD" id="cd16841">
    <property type="entry name" value="RraA_family"/>
    <property type="match status" value="1"/>
</dbReference>
<dbReference type="PANTHER" id="PTHR33254:SF16">
    <property type="entry name" value="BLR3842 PROTEIN"/>
    <property type="match status" value="1"/>
</dbReference>
<evidence type="ECO:0000256" key="9">
    <source>
        <dbReference type="ARBA" id="ARBA00030169"/>
    </source>
</evidence>
<sequence>MKPVIVTDPPRADLDQVARLADYGVATVHEALGRSGLLSAGLRPIQDGVRVGGTAVTALCWPGDNLMIHAAVEQCREGDVLVVTTTSPCRDGLFGELFATALRHRGVRGLVTTTGVRDVADLRALGFPVWSAAISAQGTVKATAGAVNVPVVVGGQLVRPGDGILADDDGVLCVRREDVPSGLEKARARLEKEAAAREAFATGQLGLDRYGLREKLEALGVRYLTAEEYEKEQA</sequence>
<evidence type="ECO:0000256" key="4">
    <source>
        <dbReference type="ARBA" id="ARBA00011233"/>
    </source>
</evidence>
<dbReference type="EC" id="4.1.1.112" evidence="6"/>
<gene>
    <name evidence="12" type="primary">fldZ</name>
    <name evidence="12" type="ORF">GCM10017567_09060</name>
</gene>
<evidence type="ECO:0000256" key="11">
    <source>
        <dbReference type="ARBA" id="ARBA00047973"/>
    </source>
</evidence>
<comment type="cofactor">
    <cofactor evidence="2">
        <name>a divalent metal cation</name>
        <dbReference type="ChEBI" id="CHEBI:60240"/>
    </cofactor>
</comment>
<dbReference type="SUPFAM" id="SSF89562">
    <property type="entry name" value="RraA-like"/>
    <property type="match status" value="1"/>
</dbReference>
<dbReference type="InterPro" id="IPR036704">
    <property type="entry name" value="RraA/RraA-like_sf"/>
</dbReference>
<dbReference type="Proteomes" id="UP000649955">
    <property type="component" value="Unassembled WGS sequence"/>
</dbReference>
<evidence type="ECO:0000256" key="2">
    <source>
        <dbReference type="ARBA" id="ARBA00001968"/>
    </source>
</evidence>
<dbReference type="NCBIfam" id="NF006731">
    <property type="entry name" value="PRK09262.1"/>
    <property type="match status" value="1"/>
</dbReference>
<evidence type="ECO:0000256" key="5">
    <source>
        <dbReference type="ARBA" id="ARBA00012213"/>
    </source>
</evidence>
<reference evidence="13" key="1">
    <citation type="journal article" date="2019" name="Int. J. Syst. Evol. Microbiol.">
        <title>The Global Catalogue of Microorganisms (GCM) 10K type strain sequencing project: providing services to taxonomists for standard genome sequencing and annotation.</title>
        <authorList>
            <consortium name="The Broad Institute Genomics Platform"/>
            <consortium name="The Broad Institute Genome Sequencing Center for Infectious Disease"/>
            <person name="Wu L."/>
            <person name="Ma J."/>
        </authorList>
    </citation>
    <scope>NUCLEOTIDE SEQUENCE [LARGE SCALE GENOMIC DNA]</scope>
    <source>
        <strain evidence="13">CGMCC 4.7680</strain>
    </source>
</reference>
<comment type="caution">
    <text evidence="12">The sequence shown here is derived from an EMBL/GenBank/DDBJ whole genome shotgun (WGS) entry which is preliminary data.</text>
</comment>
<evidence type="ECO:0000256" key="3">
    <source>
        <dbReference type="ARBA" id="ARBA00008621"/>
    </source>
</evidence>
<comment type="similarity">
    <text evidence="3">Belongs to the class II aldolase/RraA-like family.</text>
</comment>
<protein>
    <recommendedName>
        <fullName evidence="7">Putative 4-hydroxy-4-methyl-2-oxoglutarate aldolase</fullName>
        <ecNumber evidence="6">4.1.1.112</ecNumber>
        <ecNumber evidence="5">4.1.3.17</ecNumber>
    </recommendedName>
    <alternativeName>
        <fullName evidence="10">Oxaloacetate decarboxylase</fullName>
    </alternativeName>
    <alternativeName>
        <fullName evidence="9">RraA-like protein</fullName>
    </alternativeName>
</protein>
<dbReference type="EC" id="4.1.3.17" evidence="5"/>
<comment type="catalytic activity">
    <reaction evidence="11">
        <text>oxaloacetate + H(+) = pyruvate + CO2</text>
        <dbReference type="Rhea" id="RHEA:15641"/>
        <dbReference type="ChEBI" id="CHEBI:15361"/>
        <dbReference type="ChEBI" id="CHEBI:15378"/>
        <dbReference type="ChEBI" id="CHEBI:16452"/>
        <dbReference type="ChEBI" id="CHEBI:16526"/>
        <dbReference type="EC" id="4.1.1.112"/>
    </reaction>
</comment>
<keyword evidence="13" id="KW-1185">Reference proteome</keyword>
<dbReference type="InterPro" id="IPR005493">
    <property type="entry name" value="RraA/RraA-like"/>
</dbReference>
<evidence type="ECO:0000313" key="12">
    <source>
        <dbReference type="EMBL" id="GHF96655.1"/>
    </source>
</evidence>
<comment type="subunit">
    <text evidence="4">Homotrimer.</text>
</comment>
<proteinExistence type="inferred from homology"/>
<dbReference type="PANTHER" id="PTHR33254">
    <property type="entry name" value="4-HYDROXY-4-METHYL-2-OXOGLUTARATE ALDOLASE 3-RELATED"/>
    <property type="match status" value="1"/>
</dbReference>
<evidence type="ECO:0000313" key="13">
    <source>
        <dbReference type="Proteomes" id="UP000649955"/>
    </source>
</evidence>
<evidence type="ECO:0000256" key="7">
    <source>
        <dbReference type="ARBA" id="ARBA00016549"/>
    </source>
</evidence>
<evidence type="ECO:0000256" key="1">
    <source>
        <dbReference type="ARBA" id="ARBA00001342"/>
    </source>
</evidence>
<dbReference type="EMBL" id="BNAW01000002">
    <property type="protein sequence ID" value="GHF96655.1"/>
    <property type="molecule type" value="Genomic_DNA"/>
</dbReference>
<organism evidence="12 13">
    <name type="scientific">Amycolatopsis bullii</name>
    <dbReference type="NCBI Taxonomy" id="941987"/>
    <lineage>
        <taxon>Bacteria</taxon>
        <taxon>Bacillati</taxon>
        <taxon>Actinomycetota</taxon>
        <taxon>Actinomycetes</taxon>
        <taxon>Pseudonocardiales</taxon>
        <taxon>Pseudonocardiaceae</taxon>
        <taxon>Amycolatopsis</taxon>
    </lineage>
</organism>
<comment type="catalytic activity">
    <reaction evidence="1">
        <text>4-hydroxy-4-methyl-2-oxoglutarate = 2 pyruvate</text>
        <dbReference type="Rhea" id="RHEA:22748"/>
        <dbReference type="ChEBI" id="CHEBI:15361"/>
        <dbReference type="ChEBI" id="CHEBI:58276"/>
        <dbReference type="EC" id="4.1.3.17"/>
    </reaction>
</comment>
<evidence type="ECO:0000256" key="6">
    <source>
        <dbReference type="ARBA" id="ARBA00012947"/>
    </source>
</evidence>
<name>A0ABQ3JZM6_9PSEU</name>